<proteinExistence type="predicted"/>
<feature type="signal peptide" evidence="1">
    <location>
        <begin position="1"/>
        <end position="16"/>
    </location>
</feature>
<name>A0A6A6FZV2_9PEZI</name>
<evidence type="ECO:0008006" key="4">
    <source>
        <dbReference type="Google" id="ProtNLM"/>
    </source>
</evidence>
<reference evidence="3" key="1">
    <citation type="journal article" date="2020" name="Stud. Mycol.">
        <title>101 Dothideomycetes genomes: A test case for predicting lifestyles and emergence of pathogens.</title>
        <authorList>
            <person name="Haridas S."/>
            <person name="Albert R."/>
            <person name="Binder M."/>
            <person name="Bloem J."/>
            <person name="LaButti K."/>
            <person name="Salamov A."/>
            <person name="Andreopoulos B."/>
            <person name="Baker S."/>
            <person name="Barry K."/>
            <person name="Bills G."/>
            <person name="Bluhm B."/>
            <person name="Cannon C."/>
            <person name="Castanera R."/>
            <person name="Culley D."/>
            <person name="Daum C."/>
            <person name="Ezra D."/>
            <person name="Gonzalez J."/>
            <person name="Henrissat B."/>
            <person name="Kuo A."/>
            <person name="Liang C."/>
            <person name="Lipzen A."/>
            <person name="Lutzoni F."/>
            <person name="Magnuson J."/>
            <person name="Mondo S."/>
            <person name="Nolan M."/>
            <person name="Ohm R."/>
            <person name="Pangilinan J."/>
            <person name="Park H.-J."/>
            <person name="Ramirez L."/>
            <person name="Alfaro M."/>
            <person name="Sun H."/>
            <person name="Tritt A."/>
            <person name="Yoshinaga Y."/>
            <person name="Zwiers L.-H."/>
            <person name="Turgeon B."/>
            <person name="Goodwin S."/>
            <person name="Spatafora J."/>
            <person name="Crous P."/>
            <person name="Grigoriev I."/>
        </authorList>
    </citation>
    <scope>NUCLEOTIDE SEQUENCE [LARGE SCALE GENOMIC DNA]</scope>
    <source>
        <strain evidence="3">CECT 20119</strain>
    </source>
</reference>
<evidence type="ECO:0000313" key="3">
    <source>
        <dbReference type="Proteomes" id="UP000799538"/>
    </source>
</evidence>
<evidence type="ECO:0000256" key="1">
    <source>
        <dbReference type="SAM" id="SignalP"/>
    </source>
</evidence>
<dbReference type="Proteomes" id="UP000799538">
    <property type="component" value="Unassembled WGS sequence"/>
</dbReference>
<keyword evidence="1" id="KW-0732">Signal</keyword>
<evidence type="ECO:0000313" key="2">
    <source>
        <dbReference type="EMBL" id="KAF2219006.1"/>
    </source>
</evidence>
<organism evidence="2 3">
    <name type="scientific">Elsinoe ampelina</name>
    <dbReference type="NCBI Taxonomy" id="302913"/>
    <lineage>
        <taxon>Eukaryota</taxon>
        <taxon>Fungi</taxon>
        <taxon>Dikarya</taxon>
        <taxon>Ascomycota</taxon>
        <taxon>Pezizomycotina</taxon>
        <taxon>Dothideomycetes</taxon>
        <taxon>Dothideomycetidae</taxon>
        <taxon>Myriangiales</taxon>
        <taxon>Elsinoaceae</taxon>
        <taxon>Elsinoe</taxon>
    </lineage>
</organism>
<feature type="chain" id="PRO_5025435406" description="Secreted protein" evidence="1">
    <location>
        <begin position="17"/>
        <end position="103"/>
    </location>
</feature>
<keyword evidence="3" id="KW-1185">Reference proteome</keyword>
<dbReference type="AlphaFoldDB" id="A0A6A6FZV2"/>
<dbReference type="EMBL" id="ML992522">
    <property type="protein sequence ID" value="KAF2219006.1"/>
    <property type="molecule type" value="Genomic_DNA"/>
</dbReference>
<protein>
    <recommendedName>
        <fullName evidence="4">Secreted protein</fullName>
    </recommendedName>
</protein>
<sequence>MMLNFTVFLLVILCYASLTCSSMAHGRWCFAIHSRCPSSPSHFTVSSAARDHVVLHHLFNARSRCKTCDGPSLTSDIQQRPRPYPYLPCPSRVSHSQIASSIR</sequence>
<accession>A0A6A6FZV2</accession>
<gene>
    <name evidence="2" type="ORF">BDZ85DRAFT_61924</name>
</gene>